<organism evidence="4 5">
    <name type="scientific">Desmospora profundinema</name>
    <dbReference type="NCBI Taxonomy" id="1571184"/>
    <lineage>
        <taxon>Bacteria</taxon>
        <taxon>Bacillati</taxon>
        <taxon>Bacillota</taxon>
        <taxon>Bacilli</taxon>
        <taxon>Bacillales</taxon>
        <taxon>Thermoactinomycetaceae</taxon>
        <taxon>Desmospora</taxon>
    </lineage>
</organism>
<dbReference type="Gene3D" id="1.10.357.10">
    <property type="entry name" value="Tetracycline Repressor, domain 2"/>
    <property type="match status" value="1"/>
</dbReference>
<comment type="caution">
    <text evidence="4">The sequence shown here is derived from an EMBL/GenBank/DDBJ whole genome shotgun (WGS) entry which is preliminary data.</text>
</comment>
<dbReference type="PANTHER" id="PTHR43479">
    <property type="entry name" value="ACREF/ENVCD OPERON REPRESSOR-RELATED"/>
    <property type="match status" value="1"/>
</dbReference>
<reference evidence="4 5" key="1">
    <citation type="submission" date="2023-07" db="EMBL/GenBank/DDBJ databases">
        <title>Genomic Encyclopedia of Type Strains, Phase IV (KMG-IV): sequencing the most valuable type-strain genomes for metagenomic binning, comparative biology and taxonomic classification.</title>
        <authorList>
            <person name="Goeker M."/>
        </authorList>
    </citation>
    <scope>NUCLEOTIDE SEQUENCE [LARGE SCALE GENOMIC DNA]</scope>
    <source>
        <strain evidence="4 5">DSM 45903</strain>
    </source>
</reference>
<feature type="DNA-binding region" description="H-T-H motif" evidence="2">
    <location>
        <begin position="35"/>
        <end position="54"/>
    </location>
</feature>
<dbReference type="InterPro" id="IPR009057">
    <property type="entry name" value="Homeodomain-like_sf"/>
</dbReference>
<dbReference type="InterPro" id="IPR001647">
    <property type="entry name" value="HTH_TetR"/>
</dbReference>
<evidence type="ECO:0000313" key="4">
    <source>
        <dbReference type="EMBL" id="MDR6226549.1"/>
    </source>
</evidence>
<evidence type="ECO:0000256" key="2">
    <source>
        <dbReference type="PROSITE-ProRule" id="PRU00335"/>
    </source>
</evidence>
<dbReference type="PROSITE" id="PS01081">
    <property type="entry name" value="HTH_TETR_1"/>
    <property type="match status" value="1"/>
</dbReference>
<dbReference type="InterPro" id="IPR023772">
    <property type="entry name" value="DNA-bd_HTH_TetR-type_CS"/>
</dbReference>
<dbReference type="RefSeq" id="WP_309866590.1">
    <property type="nucleotide sequence ID" value="NZ_JAVDQG010000005.1"/>
</dbReference>
<name>A0ABU1IP24_9BACL</name>
<dbReference type="EMBL" id="JAVDQG010000005">
    <property type="protein sequence ID" value="MDR6226549.1"/>
    <property type="molecule type" value="Genomic_DNA"/>
</dbReference>
<dbReference type="PANTHER" id="PTHR43479:SF11">
    <property type="entry name" value="ACREF_ENVCD OPERON REPRESSOR-RELATED"/>
    <property type="match status" value="1"/>
</dbReference>
<protein>
    <submittedName>
        <fullName evidence="4">AcrR family transcriptional regulator</fullName>
    </submittedName>
</protein>
<proteinExistence type="predicted"/>
<dbReference type="Proteomes" id="UP001185012">
    <property type="component" value="Unassembled WGS sequence"/>
</dbReference>
<dbReference type="PROSITE" id="PS50977">
    <property type="entry name" value="HTH_TETR_2"/>
    <property type="match status" value="1"/>
</dbReference>
<dbReference type="PRINTS" id="PR00455">
    <property type="entry name" value="HTHTETR"/>
</dbReference>
<gene>
    <name evidence="4" type="ORF">JOE21_002556</name>
</gene>
<accession>A0ABU1IP24</accession>
<dbReference type="Pfam" id="PF00440">
    <property type="entry name" value="TetR_N"/>
    <property type="match status" value="1"/>
</dbReference>
<dbReference type="Gene3D" id="1.10.10.60">
    <property type="entry name" value="Homeodomain-like"/>
    <property type="match status" value="1"/>
</dbReference>
<dbReference type="InterPro" id="IPR050624">
    <property type="entry name" value="HTH-type_Tx_Regulator"/>
</dbReference>
<keyword evidence="5" id="KW-1185">Reference proteome</keyword>
<sequence>MKPLLFMTEMPKDAQEKMLFVALNLFTSKGFKETSILEVVEQARVSKTTFYNHFNSKEELLVSLFKQLAEEIIEEVEQAVYKEERMAYKAFAGIHRYIEICLTRISIAQLLLVSSVGVSQAVEEVRRDVHKRFADLFYGTVRTGLSETVTDEEMKIVAQAMVGAINEVVIQKLFESEKEIELDRLARLLNRVVVGAFANLITKNTTVHI</sequence>
<feature type="domain" description="HTH tetR-type" evidence="3">
    <location>
        <begin position="12"/>
        <end position="72"/>
    </location>
</feature>
<keyword evidence="1 2" id="KW-0238">DNA-binding</keyword>
<evidence type="ECO:0000313" key="5">
    <source>
        <dbReference type="Proteomes" id="UP001185012"/>
    </source>
</evidence>
<evidence type="ECO:0000256" key="1">
    <source>
        <dbReference type="ARBA" id="ARBA00023125"/>
    </source>
</evidence>
<dbReference type="SUPFAM" id="SSF46689">
    <property type="entry name" value="Homeodomain-like"/>
    <property type="match status" value="1"/>
</dbReference>
<evidence type="ECO:0000259" key="3">
    <source>
        <dbReference type="PROSITE" id="PS50977"/>
    </source>
</evidence>